<evidence type="ECO:0000256" key="2">
    <source>
        <dbReference type="ARBA" id="ARBA00022679"/>
    </source>
</evidence>
<dbReference type="GO" id="GO:0046872">
    <property type="term" value="F:metal ion binding"/>
    <property type="evidence" value="ECO:0007669"/>
    <property type="project" value="UniProtKB-KW"/>
</dbReference>
<dbReference type="CDD" id="cd04194">
    <property type="entry name" value="GT8_A4GalT_like"/>
    <property type="match status" value="1"/>
</dbReference>
<accession>A0A1I1HXP1</accession>
<dbReference type="InterPro" id="IPR050748">
    <property type="entry name" value="Glycosyltrans_8_dom-fam"/>
</dbReference>
<dbReference type="AlphaFoldDB" id="A0A1I1HXP1"/>
<keyword evidence="2 4" id="KW-0808">Transferase</keyword>
<gene>
    <name evidence="4" type="ORF">SAMN05421762_0422</name>
</gene>
<dbReference type="Pfam" id="PF01501">
    <property type="entry name" value="Glyco_transf_8"/>
    <property type="match status" value="1"/>
</dbReference>
<keyword evidence="1" id="KW-0328">Glycosyltransferase</keyword>
<name>A0A1I1HXP1_9RHOB</name>
<dbReference type="PANTHER" id="PTHR13778">
    <property type="entry name" value="GLYCOSYLTRANSFERASE 8 DOMAIN-CONTAINING PROTEIN"/>
    <property type="match status" value="1"/>
</dbReference>
<proteinExistence type="predicted"/>
<keyword evidence="3" id="KW-0479">Metal-binding</keyword>
<organism evidence="4 5">
    <name type="scientific">Pseudooceanicola nitratireducens</name>
    <dbReference type="NCBI Taxonomy" id="517719"/>
    <lineage>
        <taxon>Bacteria</taxon>
        <taxon>Pseudomonadati</taxon>
        <taxon>Pseudomonadota</taxon>
        <taxon>Alphaproteobacteria</taxon>
        <taxon>Rhodobacterales</taxon>
        <taxon>Paracoccaceae</taxon>
        <taxon>Pseudooceanicola</taxon>
    </lineage>
</organism>
<dbReference type="SUPFAM" id="SSF53448">
    <property type="entry name" value="Nucleotide-diphospho-sugar transferases"/>
    <property type="match status" value="1"/>
</dbReference>
<dbReference type="STRING" id="517719.SAMN05421762_0422"/>
<dbReference type="OrthoDB" id="5672604at2"/>
<evidence type="ECO:0000313" key="4">
    <source>
        <dbReference type="EMBL" id="SFC28714.1"/>
    </source>
</evidence>
<evidence type="ECO:0000256" key="3">
    <source>
        <dbReference type="ARBA" id="ARBA00022723"/>
    </source>
</evidence>
<reference evidence="4 5" key="1">
    <citation type="submission" date="2016-10" db="EMBL/GenBank/DDBJ databases">
        <authorList>
            <person name="de Groot N.N."/>
        </authorList>
    </citation>
    <scope>NUCLEOTIDE SEQUENCE [LARGE SCALE GENOMIC DNA]</scope>
    <source>
        <strain evidence="4 5">DSM 29619</strain>
    </source>
</reference>
<keyword evidence="5" id="KW-1185">Reference proteome</keyword>
<dbReference type="Proteomes" id="UP000231644">
    <property type="component" value="Unassembled WGS sequence"/>
</dbReference>
<dbReference type="GO" id="GO:0016757">
    <property type="term" value="F:glycosyltransferase activity"/>
    <property type="evidence" value="ECO:0007669"/>
    <property type="project" value="UniProtKB-KW"/>
</dbReference>
<evidence type="ECO:0000256" key="1">
    <source>
        <dbReference type="ARBA" id="ARBA00022676"/>
    </source>
</evidence>
<protein>
    <submittedName>
        <fullName evidence="4">Lipopolysaccharide biosynthesis protein, LPS:glycosyltransferase</fullName>
    </submittedName>
</protein>
<dbReference type="Gene3D" id="3.90.550.10">
    <property type="entry name" value="Spore Coat Polysaccharide Biosynthesis Protein SpsA, Chain A"/>
    <property type="match status" value="1"/>
</dbReference>
<dbReference type="InterPro" id="IPR029044">
    <property type="entry name" value="Nucleotide-diphossugar_trans"/>
</dbReference>
<evidence type="ECO:0000313" key="5">
    <source>
        <dbReference type="Proteomes" id="UP000231644"/>
    </source>
</evidence>
<dbReference type="EMBL" id="FOLX01000001">
    <property type="protein sequence ID" value="SFC28714.1"/>
    <property type="molecule type" value="Genomic_DNA"/>
</dbReference>
<dbReference type="RefSeq" id="WP_093449774.1">
    <property type="nucleotide sequence ID" value="NZ_FNZG01000002.1"/>
</dbReference>
<dbReference type="PANTHER" id="PTHR13778:SF47">
    <property type="entry name" value="LIPOPOLYSACCHARIDE 1,3-GALACTOSYLTRANSFERASE"/>
    <property type="match status" value="1"/>
</dbReference>
<sequence length="308" mass="35280">MAEIPVIFCFDDRILTGAGVSILSLVETAAQDSTYDIRVLHPGLDPKAEAALASLVAGTRHRITFQHVPASRFDGVPRNKGSWTEIVYYRLLASELLPDCDKAIYSDVDVLFLKDMGEVFATDLSQHELAAVEAEGNSPDNIMHRHFPENPKDRIWFSGFLVMNLDLMRRNNAVARYFEVIETCRDRLKFFDLDVLNIATPSIASVPFDYVVLEDIYEMPEVTESKDYAYLRSVYTAKALDAARQDPAILHYAGRRGKPWHRRKIPGYYADVMARLPARLRRPTLRDLRKRWLSRKGRRQFPSRFADV</sequence>
<dbReference type="InterPro" id="IPR002495">
    <property type="entry name" value="Glyco_trans_8"/>
</dbReference>